<name>A0AAP0B6Y5_9ASPA</name>
<comment type="caution">
    <text evidence="1">The sequence shown here is derived from an EMBL/GenBank/DDBJ whole genome shotgun (WGS) entry which is preliminary data.</text>
</comment>
<evidence type="ECO:0000313" key="2">
    <source>
        <dbReference type="Proteomes" id="UP001418222"/>
    </source>
</evidence>
<evidence type="ECO:0000313" key="1">
    <source>
        <dbReference type="EMBL" id="KAK8930900.1"/>
    </source>
</evidence>
<accession>A0AAP0B6Y5</accession>
<dbReference type="AlphaFoldDB" id="A0AAP0B6Y5"/>
<organism evidence="1 2">
    <name type="scientific">Platanthera zijinensis</name>
    <dbReference type="NCBI Taxonomy" id="2320716"/>
    <lineage>
        <taxon>Eukaryota</taxon>
        <taxon>Viridiplantae</taxon>
        <taxon>Streptophyta</taxon>
        <taxon>Embryophyta</taxon>
        <taxon>Tracheophyta</taxon>
        <taxon>Spermatophyta</taxon>
        <taxon>Magnoliopsida</taxon>
        <taxon>Liliopsida</taxon>
        <taxon>Asparagales</taxon>
        <taxon>Orchidaceae</taxon>
        <taxon>Orchidoideae</taxon>
        <taxon>Orchideae</taxon>
        <taxon>Orchidinae</taxon>
        <taxon>Platanthera</taxon>
    </lineage>
</organism>
<dbReference type="Proteomes" id="UP001418222">
    <property type="component" value="Unassembled WGS sequence"/>
</dbReference>
<proteinExistence type="predicted"/>
<reference evidence="1 2" key="1">
    <citation type="journal article" date="2022" name="Nat. Plants">
        <title>Genomes of leafy and leafless Platanthera orchids illuminate the evolution of mycoheterotrophy.</title>
        <authorList>
            <person name="Li M.H."/>
            <person name="Liu K.W."/>
            <person name="Li Z."/>
            <person name="Lu H.C."/>
            <person name="Ye Q.L."/>
            <person name="Zhang D."/>
            <person name="Wang J.Y."/>
            <person name="Li Y.F."/>
            <person name="Zhong Z.M."/>
            <person name="Liu X."/>
            <person name="Yu X."/>
            <person name="Liu D.K."/>
            <person name="Tu X.D."/>
            <person name="Liu B."/>
            <person name="Hao Y."/>
            <person name="Liao X.Y."/>
            <person name="Jiang Y.T."/>
            <person name="Sun W.H."/>
            <person name="Chen J."/>
            <person name="Chen Y.Q."/>
            <person name="Ai Y."/>
            <person name="Zhai J.W."/>
            <person name="Wu S.S."/>
            <person name="Zhou Z."/>
            <person name="Hsiao Y.Y."/>
            <person name="Wu W.L."/>
            <person name="Chen Y.Y."/>
            <person name="Lin Y.F."/>
            <person name="Hsu J.L."/>
            <person name="Li C.Y."/>
            <person name="Wang Z.W."/>
            <person name="Zhao X."/>
            <person name="Zhong W.Y."/>
            <person name="Ma X.K."/>
            <person name="Ma L."/>
            <person name="Huang J."/>
            <person name="Chen G.Z."/>
            <person name="Huang M.Z."/>
            <person name="Huang L."/>
            <person name="Peng D.H."/>
            <person name="Luo Y.B."/>
            <person name="Zou S.Q."/>
            <person name="Chen S.P."/>
            <person name="Lan S."/>
            <person name="Tsai W.C."/>
            <person name="Van de Peer Y."/>
            <person name="Liu Z.J."/>
        </authorList>
    </citation>
    <scope>NUCLEOTIDE SEQUENCE [LARGE SCALE GENOMIC DNA]</scope>
    <source>
        <strain evidence="1">Lor287</strain>
    </source>
</reference>
<sequence>MLSELCLSSRATQEKEIAGVGLLRDVQRWRRVLIWKKWRRSNFPCSDLDWKKSLPEESVTGARGGGLGHGVAVER</sequence>
<keyword evidence="2" id="KW-1185">Reference proteome</keyword>
<gene>
    <name evidence="1" type="ORF">KSP39_PZI016190</name>
</gene>
<dbReference type="EMBL" id="JBBWWQ010000014">
    <property type="protein sequence ID" value="KAK8930900.1"/>
    <property type="molecule type" value="Genomic_DNA"/>
</dbReference>
<protein>
    <submittedName>
        <fullName evidence="1">Uncharacterized protein</fullName>
    </submittedName>
</protein>